<sequence length="167" mass="18458">MLWSGLFGSWVSLVPVQGILKMEAYLDVLDNSTLPILGQQFDGDILLLQLDSKKKTLRATLQAQKRLRANGMEAYTIEKGMQGLMSQPSPSARRPPLPPRGLRIAEMSQPMELEAIRAPDIDTDIHHLPPPPPPPASSPAVRMRGGRVSYTPRSEHLFGGDRFDIPV</sequence>
<organism evidence="3 4">
    <name type="scientific">Trichonephila inaurata madagascariensis</name>
    <dbReference type="NCBI Taxonomy" id="2747483"/>
    <lineage>
        <taxon>Eukaryota</taxon>
        <taxon>Metazoa</taxon>
        <taxon>Ecdysozoa</taxon>
        <taxon>Arthropoda</taxon>
        <taxon>Chelicerata</taxon>
        <taxon>Arachnida</taxon>
        <taxon>Araneae</taxon>
        <taxon>Araneomorphae</taxon>
        <taxon>Entelegynae</taxon>
        <taxon>Araneoidea</taxon>
        <taxon>Nephilidae</taxon>
        <taxon>Trichonephila</taxon>
        <taxon>Trichonephila inaurata</taxon>
    </lineage>
</organism>
<dbReference type="AlphaFoldDB" id="A0A8X7CC20"/>
<feature type="region of interest" description="Disordered" evidence="1">
    <location>
        <begin position="123"/>
        <end position="145"/>
    </location>
</feature>
<dbReference type="OrthoDB" id="6434751at2759"/>
<reference evidence="3" key="1">
    <citation type="submission" date="2020-08" db="EMBL/GenBank/DDBJ databases">
        <title>Multicomponent nature underlies the extraordinary mechanical properties of spider dragline silk.</title>
        <authorList>
            <person name="Kono N."/>
            <person name="Nakamura H."/>
            <person name="Mori M."/>
            <person name="Yoshida Y."/>
            <person name="Ohtoshi R."/>
            <person name="Malay A.D."/>
            <person name="Moran D.A.P."/>
            <person name="Tomita M."/>
            <person name="Numata K."/>
            <person name="Arakawa K."/>
        </authorList>
    </citation>
    <scope>NUCLEOTIDE SEQUENCE</scope>
</reference>
<keyword evidence="2" id="KW-0732">Signal</keyword>
<evidence type="ECO:0000256" key="2">
    <source>
        <dbReference type="SAM" id="SignalP"/>
    </source>
</evidence>
<name>A0A8X7CC20_9ARAC</name>
<dbReference type="EMBL" id="BMAV01014949">
    <property type="protein sequence ID" value="GFY63828.1"/>
    <property type="molecule type" value="Genomic_DNA"/>
</dbReference>
<feature type="compositionally biased region" description="Pro residues" evidence="1">
    <location>
        <begin position="128"/>
        <end position="137"/>
    </location>
</feature>
<proteinExistence type="predicted"/>
<gene>
    <name evidence="3" type="primary">AVEN_151915_1</name>
    <name evidence="3" type="ORF">TNIN_231861</name>
</gene>
<evidence type="ECO:0000313" key="4">
    <source>
        <dbReference type="Proteomes" id="UP000886998"/>
    </source>
</evidence>
<dbReference type="Proteomes" id="UP000886998">
    <property type="component" value="Unassembled WGS sequence"/>
</dbReference>
<protein>
    <submittedName>
        <fullName evidence="3">Uncharacterized protein</fullName>
    </submittedName>
</protein>
<evidence type="ECO:0000313" key="3">
    <source>
        <dbReference type="EMBL" id="GFY63828.1"/>
    </source>
</evidence>
<evidence type="ECO:0000256" key="1">
    <source>
        <dbReference type="SAM" id="MobiDB-lite"/>
    </source>
</evidence>
<accession>A0A8X7CC20</accession>
<comment type="caution">
    <text evidence="3">The sequence shown here is derived from an EMBL/GenBank/DDBJ whole genome shotgun (WGS) entry which is preliminary data.</text>
</comment>
<feature type="signal peptide" evidence="2">
    <location>
        <begin position="1"/>
        <end position="18"/>
    </location>
</feature>
<feature type="chain" id="PRO_5036456478" evidence="2">
    <location>
        <begin position="19"/>
        <end position="167"/>
    </location>
</feature>
<keyword evidence="4" id="KW-1185">Reference proteome</keyword>